<dbReference type="Pfam" id="PF01850">
    <property type="entry name" value="PIN"/>
    <property type="match status" value="1"/>
</dbReference>
<proteinExistence type="inferred from homology"/>
<evidence type="ECO:0000259" key="9">
    <source>
        <dbReference type="Pfam" id="PF01850"/>
    </source>
</evidence>
<feature type="domain" description="PIN" evidence="9">
    <location>
        <begin position="6"/>
        <end position="123"/>
    </location>
</feature>
<organism evidence="10 11">
    <name type="scientific">Paractinoplanes hotanensis</name>
    <dbReference type="NCBI Taxonomy" id="2906497"/>
    <lineage>
        <taxon>Bacteria</taxon>
        <taxon>Bacillati</taxon>
        <taxon>Actinomycetota</taxon>
        <taxon>Actinomycetes</taxon>
        <taxon>Micromonosporales</taxon>
        <taxon>Micromonosporaceae</taxon>
        <taxon>Paractinoplanes</taxon>
    </lineage>
</organism>
<dbReference type="PANTHER" id="PTHR33653">
    <property type="entry name" value="RIBONUCLEASE VAPC2"/>
    <property type="match status" value="1"/>
</dbReference>
<keyword evidence="5 8" id="KW-0378">Hydrolase</keyword>
<comment type="function">
    <text evidence="8">Toxic component of a toxin-antitoxin (TA) system. An RNase.</text>
</comment>
<dbReference type="HAMAP" id="MF_00265">
    <property type="entry name" value="VapC_Nob1"/>
    <property type="match status" value="1"/>
</dbReference>
<dbReference type="EMBL" id="JAMQOL010000032">
    <property type="protein sequence ID" value="MCM4080535.1"/>
    <property type="molecule type" value="Genomic_DNA"/>
</dbReference>
<evidence type="ECO:0000256" key="1">
    <source>
        <dbReference type="ARBA" id="ARBA00001946"/>
    </source>
</evidence>
<dbReference type="Proteomes" id="UP001523216">
    <property type="component" value="Unassembled WGS sequence"/>
</dbReference>
<evidence type="ECO:0000256" key="8">
    <source>
        <dbReference type="HAMAP-Rule" id="MF_00265"/>
    </source>
</evidence>
<keyword evidence="4 8" id="KW-0479">Metal-binding</keyword>
<dbReference type="SUPFAM" id="SSF88723">
    <property type="entry name" value="PIN domain-like"/>
    <property type="match status" value="1"/>
</dbReference>
<evidence type="ECO:0000256" key="5">
    <source>
        <dbReference type="ARBA" id="ARBA00022801"/>
    </source>
</evidence>
<feature type="binding site" evidence="8">
    <location>
        <position position="9"/>
    </location>
    <ligand>
        <name>Mg(2+)</name>
        <dbReference type="ChEBI" id="CHEBI:18420"/>
    </ligand>
</feature>
<dbReference type="EC" id="3.1.-.-" evidence="8"/>
<evidence type="ECO:0000313" key="11">
    <source>
        <dbReference type="Proteomes" id="UP001523216"/>
    </source>
</evidence>
<evidence type="ECO:0000256" key="2">
    <source>
        <dbReference type="ARBA" id="ARBA00022649"/>
    </source>
</evidence>
<keyword evidence="3 8" id="KW-0540">Nuclease</keyword>
<comment type="cofactor">
    <cofactor evidence="1 8">
        <name>Mg(2+)</name>
        <dbReference type="ChEBI" id="CHEBI:18420"/>
    </cofactor>
</comment>
<reference evidence="10 11" key="1">
    <citation type="submission" date="2022-06" db="EMBL/GenBank/DDBJ databases">
        <title>Actinoplanes abujensis sp. nov., isolated from Nigerian arid soil.</title>
        <authorList>
            <person name="Ding P."/>
        </authorList>
    </citation>
    <scope>NUCLEOTIDE SEQUENCE [LARGE SCALE GENOMIC DNA]</scope>
    <source>
        <strain evidence="11">TRM88002</strain>
    </source>
</reference>
<comment type="similarity">
    <text evidence="7 8">Belongs to the PINc/VapC protein family.</text>
</comment>
<sequence length="141" mass="16009">MSQASYLVDTSAYVRLTTNPGVRAAWDHKVRRGTLVVCPLSELEILFSAKSREHREEMIANLRESYRWVVMPDRAFERAEEVQQQLADQGRHRAVGPLDLLAAATAEEHEMVLLHYDKGFECVSEVTGQRVQWLAEPGTIS</sequence>
<feature type="binding site" evidence="8">
    <location>
        <position position="99"/>
    </location>
    <ligand>
        <name>Mg(2+)</name>
        <dbReference type="ChEBI" id="CHEBI:18420"/>
    </ligand>
</feature>
<keyword evidence="6 8" id="KW-0460">Magnesium</keyword>
<dbReference type="InterPro" id="IPR022907">
    <property type="entry name" value="VapC_family"/>
</dbReference>
<dbReference type="RefSeq" id="WP_251800319.1">
    <property type="nucleotide sequence ID" value="NZ_JAMQOL010000032.1"/>
</dbReference>
<evidence type="ECO:0000256" key="4">
    <source>
        <dbReference type="ARBA" id="ARBA00022723"/>
    </source>
</evidence>
<dbReference type="InterPro" id="IPR050556">
    <property type="entry name" value="Type_II_TA_system_RNase"/>
</dbReference>
<evidence type="ECO:0000313" key="10">
    <source>
        <dbReference type="EMBL" id="MCM4080535.1"/>
    </source>
</evidence>
<gene>
    <name evidence="8" type="primary">vapC</name>
    <name evidence="10" type="ORF">LXN57_23420</name>
</gene>
<protein>
    <recommendedName>
        <fullName evidence="8">Ribonuclease VapC</fullName>
        <shortName evidence="8">RNase VapC</shortName>
        <ecNumber evidence="8">3.1.-.-</ecNumber>
    </recommendedName>
    <alternativeName>
        <fullName evidence="8">Toxin VapC</fullName>
    </alternativeName>
</protein>
<keyword evidence="2 8" id="KW-1277">Toxin-antitoxin system</keyword>
<name>A0ABT0Y3S9_9ACTN</name>
<accession>A0ABT0Y3S9</accession>
<dbReference type="InterPro" id="IPR002716">
    <property type="entry name" value="PIN_dom"/>
</dbReference>
<keyword evidence="11" id="KW-1185">Reference proteome</keyword>
<keyword evidence="8" id="KW-0800">Toxin</keyword>
<comment type="caution">
    <text evidence="10">The sequence shown here is derived from an EMBL/GenBank/DDBJ whole genome shotgun (WGS) entry which is preliminary data.</text>
</comment>
<dbReference type="PANTHER" id="PTHR33653:SF1">
    <property type="entry name" value="RIBONUCLEASE VAPC2"/>
    <property type="match status" value="1"/>
</dbReference>
<evidence type="ECO:0000256" key="3">
    <source>
        <dbReference type="ARBA" id="ARBA00022722"/>
    </source>
</evidence>
<dbReference type="InterPro" id="IPR029060">
    <property type="entry name" value="PIN-like_dom_sf"/>
</dbReference>
<evidence type="ECO:0000256" key="7">
    <source>
        <dbReference type="ARBA" id="ARBA00038093"/>
    </source>
</evidence>
<dbReference type="CDD" id="cd18755">
    <property type="entry name" value="PIN_MtVapC3_VapC21-like"/>
    <property type="match status" value="1"/>
</dbReference>
<dbReference type="Gene3D" id="3.40.50.1010">
    <property type="entry name" value="5'-nuclease"/>
    <property type="match status" value="1"/>
</dbReference>
<evidence type="ECO:0000256" key="6">
    <source>
        <dbReference type="ARBA" id="ARBA00022842"/>
    </source>
</evidence>